<dbReference type="AlphaFoldDB" id="A0ABD1AIM5"/>
<feature type="compositionally biased region" description="Polar residues" evidence="1">
    <location>
        <begin position="91"/>
        <end position="109"/>
    </location>
</feature>
<reference evidence="2 3" key="1">
    <citation type="submission" date="2024-04" db="EMBL/GenBank/DDBJ databases">
        <title>Genome assembly C_amara_ONT_v2.</title>
        <authorList>
            <person name="Yant L."/>
            <person name="Moore C."/>
            <person name="Slenker M."/>
        </authorList>
    </citation>
    <scope>NUCLEOTIDE SEQUENCE [LARGE SCALE GENOMIC DNA]</scope>
    <source>
        <tissue evidence="2">Leaf</tissue>
    </source>
</reference>
<sequence length="156" mass="17351">MENSLVDSGETLEVITTDKTEETVKGILRKVKSQDDMDHGEAPVPETVAPAFPSSWKGFVTRLMKEEFLTVSMLMERVKAVEEQRITYSPAATGSSQMETRLSLGTTDTGLKRKEPERDIIIGDKGNESDERASKKPNQIPEYVGSETQARTNNED</sequence>
<keyword evidence="3" id="KW-1185">Reference proteome</keyword>
<dbReference type="Proteomes" id="UP001558713">
    <property type="component" value="Unassembled WGS sequence"/>
</dbReference>
<name>A0ABD1AIM5_CARAN</name>
<evidence type="ECO:0000256" key="1">
    <source>
        <dbReference type="SAM" id="MobiDB-lite"/>
    </source>
</evidence>
<organism evidence="2 3">
    <name type="scientific">Cardamine amara subsp. amara</name>
    <dbReference type="NCBI Taxonomy" id="228776"/>
    <lineage>
        <taxon>Eukaryota</taxon>
        <taxon>Viridiplantae</taxon>
        <taxon>Streptophyta</taxon>
        <taxon>Embryophyta</taxon>
        <taxon>Tracheophyta</taxon>
        <taxon>Spermatophyta</taxon>
        <taxon>Magnoliopsida</taxon>
        <taxon>eudicotyledons</taxon>
        <taxon>Gunneridae</taxon>
        <taxon>Pentapetalae</taxon>
        <taxon>rosids</taxon>
        <taxon>malvids</taxon>
        <taxon>Brassicales</taxon>
        <taxon>Brassicaceae</taxon>
        <taxon>Cardamineae</taxon>
        <taxon>Cardamine</taxon>
    </lineage>
</organism>
<feature type="compositionally biased region" description="Polar residues" evidence="1">
    <location>
        <begin position="146"/>
        <end position="156"/>
    </location>
</feature>
<feature type="region of interest" description="Disordered" evidence="1">
    <location>
        <begin position="91"/>
        <end position="156"/>
    </location>
</feature>
<comment type="caution">
    <text evidence="2">The sequence shown here is derived from an EMBL/GenBank/DDBJ whole genome shotgun (WGS) entry which is preliminary data.</text>
</comment>
<protein>
    <submittedName>
        <fullName evidence="2">Uncharacterized protein</fullName>
    </submittedName>
</protein>
<gene>
    <name evidence="2" type="ORF">V5N11_027160</name>
</gene>
<feature type="compositionally biased region" description="Basic and acidic residues" evidence="1">
    <location>
        <begin position="110"/>
        <end position="134"/>
    </location>
</feature>
<feature type="region of interest" description="Disordered" evidence="1">
    <location>
        <begin position="30"/>
        <end position="51"/>
    </location>
</feature>
<evidence type="ECO:0000313" key="2">
    <source>
        <dbReference type="EMBL" id="KAL1206593.1"/>
    </source>
</evidence>
<evidence type="ECO:0000313" key="3">
    <source>
        <dbReference type="Proteomes" id="UP001558713"/>
    </source>
</evidence>
<proteinExistence type="predicted"/>
<accession>A0ABD1AIM5</accession>
<feature type="compositionally biased region" description="Basic and acidic residues" evidence="1">
    <location>
        <begin position="32"/>
        <end position="41"/>
    </location>
</feature>
<dbReference type="EMBL" id="JBANAX010000497">
    <property type="protein sequence ID" value="KAL1206593.1"/>
    <property type="molecule type" value="Genomic_DNA"/>
</dbReference>